<dbReference type="GeneID" id="70234442"/>
<keyword evidence="3" id="KW-1185">Reference proteome</keyword>
<dbReference type="Proteomes" id="UP000769157">
    <property type="component" value="Unassembled WGS sequence"/>
</dbReference>
<dbReference type="RefSeq" id="XP_046063135.1">
    <property type="nucleotide sequence ID" value="XM_046203349.1"/>
</dbReference>
<reference evidence="2" key="2">
    <citation type="submission" date="2021-01" db="EMBL/GenBank/DDBJ databases">
        <authorList>
            <person name="Schikora-Tamarit M.A."/>
        </authorList>
    </citation>
    <scope>NUCLEOTIDE SEQUENCE</scope>
    <source>
        <strain evidence="2">CBS6075</strain>
    </source>
</reference>
<gene>
    <name evidence="2" type="ORF">OGAPHI_002475</name>
</gene>
<name>A0A9P8T880_9ASCO</name>
<evidence type="ECO:0000256" key="1">
    <source>
        <dbReference type="SAM" id="MobiDB-lite"/>
    </source>
</evidence>
<protein>
    <submittedName>
        <fullName evidence="2">Uncharacterized protein</fullName>
    </submittedName>
</protein>
<evidence type="ECO:0000313" key="3">
    <source>
        <dbReference type="Proteomes" id="UP000769157"/>
    </source>
</evidence>
<sequence length="71" mass="8093">MKKYTIPTYFMPTRTLSMGNRYITALVMPVPMVMTKYMGWKSTNSVSTKHANRDRLNESNELDGLSSETGI</sequence>
<evidence type="ECO:0000313" key="2">
    <source>
        <dbReference type="EMBL" id="KAH3668721.1"/>
    </source>
</evidence>
<feature type="region of interest" description="Disordered" evidence="1">
    <location>
        <begin position="45"/>
        <end position="71"/>
    </location>
</feature>
<reference evidence="2" key="1">
    <citation type="journal article" date="2021" name="Open Biol.">
        <title>Shared evolutionary footprints suggest mitochondrial oxidative damage underlies multiple complex I losses in fungi.</title>
        <authorList>
            <person name="Schikora-Tamarit M.A."/>
            <person name="Marcet-Houben M."/>
            <person name="Nosek J."/>
            <person name="Gabaldon T."/>
        </authorList>
    </citation>
    <scope>NUCLEOTIDE SEQUENCE</scope>
    <source>
        <strain evidence="2">CBS6075</strain>
    </source>
</reference>
<proteinExistence type="predicted"/>
<accession>A0A9P8T880</accession>
<organism evidence="2 3">
    <name type="scientific">Ogataea philodendri</name>
    <dbReference type="NCBI Taxonomy" id="1378263"/>
    <lineage>
        <taxon>Eukaryota</taxon>
        <taxon>Fungi</taxon>
        <taxon>Dikarya</taxon>
        <taxon>Ascomycota</taxon>
        <taxon>Saccharomycotina</taxon>
        <taxon>Pichiomycetes</taxon>
        <taxon>Pichiales</taxon>
        <taxon>Pichiaceae</taxon>
        <taxon>Ogataea</taxon>
    </lineage>
</organism>
<dbReference type="EMBL" id="JAEUBE010000158">
    <property type="protein sequence ID" value="KAH3668721.1"/>
    <property type="molecule type" value="Genomic_DNA"/>
</dbReference>
<dbReference type="AlphaFoldDB" id="A0A9P8T880"/>
<comment type="caution">
    <text evidence="2">The sequence shown here is derived from an EMBL/GenBank/DDBJ whole genome shotgun (WGS) entry which is preliminary data.</text>
</comment>